<feature type="transmembrane region" description="Helical" evidence="1">
    <location>
        <begin position="12"/>
        <end position="32"/>
    </location>
</feature>
<accession>A0A0A0J0F1</accession>
<comment type="caution">
    <text evidence="2">The sequence shown here is derived from an EMBL/GenBank/DDBJ whole genome shotgun (WGS) entry which is preliminary data.</text>
</comment>
<feature type="transmembrane region" description="Helical" evidence="1">
    <location>
        <begin position="93"/>
        <end position="112"/>
    </location>
</feature>
<dbReference type="RefSeq" id="WP_052110047.1">
    <property type="nucleotide sequence ID" value="NZ_AVPJ01000015.1"/>
</dbReference>
<dbReference type="STRING" id="1385520.N802_05750"/>
<dbReference type="OrthoDB" id="3830771at2"/>
<proteinExistence type="predicted"/>
<reference evidence="2 3" key="1">
    <citation type="submission" date="2013-08" db="EMBL/GenBank/DDBJ databases">
        <title>The genome sequence of Knoellia sinensis.</title>
        <authorList>
            <person name="Zhu W."/>
            <person name="Wang G."/>
        </authorList>
    </citation>
    <scope>NUCLEOTIDE SEQUENCE [LARGE SCALE GENOMIC DNA]</scope>
    <source>
        <strain evidence="2 3">KCTC 19936</strain>
    </source>
</reference>
<dbReference type="AlphaFoldDB" id="A0A0A0J0F1"/>
<evidence type="ECO:0000313" key="3">
    <source>
        <dbReference type="Proteomes" id="UP000030002"/>
    </source>
</evidence>
<keyword evidence="1" id="KW-0812">Transmembrane</keyword>
<gene>
    <name evidence="2" type="ORF">N802_05750</name>
</gene>
<name>A0A0A0J0F1_9MICO</name>
<dbReference type="EMBL" id="AVPJ01000015">
    <property type="protein sequence ID" value="KGN30900.1"/>
    <property type="molecule type" value="Genomic_DNA"/>
</dbReference>
<dbReference type="Proteomes" id="UP000030002">
    <property type="component" value="Unassembled WGS sequence"/>
</dbReference>
<evidence type="ECO:0000256" key="1">
    <source>
        <dbReference type="SAM" id="Phobius"/>
    </source>
</evidence>
<keyword evidence="1" id="KW-0472">Membrane</keyword>
<feature type="transmembrane region" description="Helical" evidence="1">
    <location>
        <begin position="133"/>
        <end position="152"/>
    </location>
</feature>
<keyword evidence="3" id="KW-1185">Reference proteome</keyword>
<organism evidence="2 3">
    <name type="scientific">Knoellia sinensis KCTC 19936</name>
    <dbReference type="NCBI Taxonomy" id="1385520"/>
    <lineage>
        <taxon>Bacteria</taxon>
        <taxon>Bacillati</taxon>
        <taxon>Actinomycetota</taxon>
        <taxon>Actinomycetes</taxon>
        <taxon>Micrococcales</taxon>
        <taxon>Intrasporangiaceae</taxon>
        <taxon>Knoellia</taxon>
    </lineage>
</organism>
<keyword evidence="1" id="KW-1133">Transmembrane helix</keyword>
<evidence type="ECO:0000313" key="2">
    <source>
        <dbReference type="EMBL" id="KGN30900.1"/>
    </source>
</evidence>
<protein>
    <submittedName>
        <fullName evidence="2">Uncharacterized protein</fullName>
    </submittedName>
</protein>
<sequence length="166" mass="17338">MDINGLPAHVLVVHGAVVLTPIAALAAILFAVVPRWRYLTRWPALLLALIATGSVWGARISGNDFFESRFSQLPADNPVRAAILEHQNYGETLSLVVIAFLVVVALGAMLLGGPSGFASGSGSKEQAASALEMGLPALMLIASLATLVYAFLTGDAGARATWEQPS</sequence>
<dbReference type="eggNOG" id="ENOG5032TXC">
    <property type="taxonomic scope" value="Bacteria"/>
</dbReference>